<keyword evidence="3 5" id="KW-1133">Transmembrane helix</keyword>
<evidence type="ECO:0000256" key="4">
    <source>
        <dbReference type="ARBA" id="ARBA00023136"/>
    </source>
</evidence>
<dbReference type="GO" id="GO:0005886">
    <property type="term" value="C:plasma membrane"/>
    <property type="evidence" value="ECO:0000318"/>
    <property type="project" value="GO_Central"/>
</dbReference>
<dbReference type="RefSeq" id="XP_062832831.1">
    <property type="nucleotide sequence ID" value="XM_062976761.1"/>
</dbReference>
<feature type="transmembrane region" description="Helical" evidence="5">
    <location>
        <begin position="32"/>
        <end position="50"/>
    </location>
</feature>
<dbReference type="HOGENOM" id="CLU_826300_0_0_1"/>
<dbReference type="PANTHER" id="PTHR15573:SF0">
    <property type="entry name" value="G-PROTEIN COUPLED RECEPTOR 160-RELATED"/>
    <property type="match status" value="1"/>
</dbReference>
<dbReference type="GO" id="GO:0043235">
    <property type="term" value="C:receptor complex"/>
    <property type="evidence" value="ECO:0000318"/>
    <property type="project" value="GO_Central"/>
</dbReference>
<comment type="subcellular location">
    <subcellularLocation>
        <location evidence="1">Membrane</location>
    </subcellularLocation>
</comment>
<gene>
    <name evidence="7" type="primary">GPR160</name>
</gene>
<evidence type="ECO:0000259" key="6">
    <source>
        <dbReference type="PROSITE" id="PS50262"/>
    </source>
</evidence>
<dbReference type="OrthoDB" id="9947933at2759"/>
<reference evidence="7" key="2">
    <citation type="submission" date="2025-08" db="UniProtKB">
        <authorList>
            <consortium name="Ensembl"/>
        </authorList>
    </citation>
    <scope>IDENTIFICATION</scope>
</reference>
<evidence type="ECO:0000313" key="8">
    <source>
        <dbReference type="Proteomes" id="UP000001646"/>
    </source>
</evidence>
<organism evidence="7 8">
    <name type="scientific">Anolis carolinensis</name>
    <name type="common">Green anole</name>
    <name type="synonym">American chameleon</name>
    <dbReference type="NCBI Taxonomy" id="28377"/>
    <lineage>
        <taxon>Eukaryota</taxon>
        <taxon>Metazoa</taxon>
        <taxon>Chordata</taxon>
        <taxon>Craniata</taxon>
        <taxon>Vertebrata</taxon>
        <taxon>Euteleostomi</taxon>
        <taxon>Lepidosauria</taxon>
        <taxon>Squamata</taxon>
        <taxon>Bifurcata</taxon>
        <taxon>Unidentata</taxon>
        <taxon>Episquamata</taxon>
        <taxon>Toxicofera</taxon>
        <taxon>Iguania</taxon>
        <taxon>Dactyloidae</taxon>
        <taxon>Anolis</taxon>
    </lineage>
</organism>
<feature type="transmembrane region" description="Helical" evidence="5">
    <location>
        <begin position="62"/>
        <end position="84"/>
    </location>
</feature>
<dbReference type="Proteomes" id="UP000001646">
    <property type="component" value="Chromosome 3"/>
</dbReference>
<dbReference type="RefSeq" id="XP_016847497.1">
    <property type="nucleotide sequence ID" value="XM_016992008.2"/>
</dbReference>
<dbReference type="InParanoid" id="G1KRM9"/>
<feature type="transmembrane region" description="Helical" evidence="5">
    <location>
        <begin position="104"/>
        <end position="130"/>
    </location>
</feature>
<proteinExistence type="predicted"/>
<feature type="transmembrane region" description="Helical" evidence="5">
    <location>
        <begin position="191"/>
        <end position="216"/>
    </location>
</feature>
<dbReference type="KEGG" id="acs:100568040"/>
<keyword evidence="2 5" id="KW-0812">Transmembrane</keyword>
<dbReference type="RefSeq" id="XP_003218187.1">
    <property type="nucleotide sequence ID" value="XM_003218139.4"/>
</dbReference>
<dbReference type="eggNOG" id="ENOG502RTG9">
    <property type="taxonomic scope" value="Eukaryota"/>
</dbReference>
<dbReference type="PANTHER" id="PTHR15573">
    <property type="entry name" value="G-PROTEIN COUPLED RECEPTOR 160-RELATED"/>
    <property type="match status" value="1"/>
</dbReference>
<dbReference type="RefSeq" id="XP_062832833.1">
    <property type="nucleotide sequence ID" value="XM_062976763.1"/>
</dbReference>
<dbReference type="Bgee" id="ENSACAG00000015823">
    <property type="expression patterns" value="Expressed in adrenal gland and 9 other cell types or tissues"/>
</dbReference>
<evidence type="ECO:0000256" key="5">
    <source>
        <dbReference type="SAM" id="Phobius"/>
    </source>
</evidence>
<evidence type="ECO:0000256" key="1">
    <source>
        <dbReference type="ARBA" id="ARBA00004370"/>
    </source>
</evidence>
<dbReference type="InterPro" id="IPR017452">
    <property type="entry name" value="GPCR_Rhodpsn_7TM"/>
</dbReference>
<reference evidence="7 8" key="1">
    <citation type="submission" date="2009-12" db="EMBL/GenBank/DDBJ databases">
        <title>The Genome Sequence of Anolis carolinensis (Green Anole Lizard).</title>
        <authorList>
            <consortium name="The Genome Sequencing Platform"/>
            <person name="Di Palma F."/>
            <person name="Alfoldi J."/>
            <person name="Heiman D."/>
            <person name="Young S."/>
            <person name="Grabherr M."/>
            <person name="Johnson J."/>
            <person name="Lander E.S."/>
            <person name="Lindblad-Toh K."/>
        </authorList>
    </citation>
    <scope>NUCLEOTIDE SEQUENCE [LARGE SCALE GENOMIC DNA]</scope>
    <source>
        <strain evidence="7 8">JBL SC #1</strain>
    </source>
</reference>
<dbReference type="RefSeq" id="XP_062832832.1">
    <property type="nucleotide sequence ID" value="XM_062976762.1"/>
</dbReference>
<evidence type="ECO:0000256" key="3">
    <source>
        <dbReference type="ARBA" id="ARBA00022989"/>
    </source>
</evidence>
<feature type="domain" description="G-protein coupled receptors family 1 profile" evidence="6">
    <location>
        <begin position="42"/>
        <end position="298"/>
    </location>
</feature>
<protein>
    <submittedName>
        <fullName evidence="7">G protein-coupled receptor 160</fullName>
    </submittedName>
</protein>
<feature type="transmembrane region" description="Helical" evidence="5">
    <location>
        <begin position="283"/>
        <end position="300"/>
    </location>
</feature>
<dbReference type="GeneTree" id="ENSGT00390000015520"/>
<dbReference type="SUPFAM" id="SSF81321">
    <property type="entry name" value="Family A G protein-coupled receptor-like"/>
    <property type="match status" value="1"/>
</dbReference>
<dbReference type="Gene3D" id="1.20.1070.10">
    <property type="entry name" value="Rhodopsin 7-helix transmembrane proteins"/>
    <property type="match status" value="1"/>
</dbReference>
<evidence type="ECO:0000313" key="7">
    <source>
        <dbReference type="Ensembl" id="ENSACAP00000015539.3"/>
    </source>
</evidence>
<dbReference type="PROSITE" id="PS50262">
    <property type="entry name" value="G_PROTEIN_RECEP_F1_2"/>
    <property type="match status" value="1"/>
</dbReference>
<keyword evidence="4 5" id="KW-0472">Membrane</keyword>
<dbReference type="AlphaFoldDB" id="G1KRM9"/>
<evidence type="ECO:0000256" key="2">
    <source>
        <dbReference type="ARBA" id="ARBA00022692"/>
    </source>
</evidence>
<keyword evidence="8" id="KW-1185">Reference proteome</keyword>
<dbReference type="GeneID" id="100568040"/>
<dbReference type="STRING" id="28377.ENSACAP00000015539"/>
<dbReference type="CTD" id="26996"/>
<dbReference type="Ensembl" id="ENSACAT00000015853.3">
    <property type="protein sequence ID" value="ENSACAP00000015539.3"/>
    <property type="gene ID" value="ENSACAG00000015823.3"/>
</dbReference>
<name>G1KRM9_ANOCA</name>
<reference evidence="7" key="3">
    <citation type="submission" date="2025-09" db="UniProtKB">
        <authorList>
            <consortium name="Ensembl"/>
        </authorList>
    </citation>
    <scope>IDENTIFICATION</scope>
</reference>
<dbReference type="InterPro" id="IPR042353">
    <property type="entry name" value="GPR160"/>
</dbReference>
<sequence length="345" mass="39955">MFTPSEKMAAIFCENYSFLGLQHGHIYSSSEVNGALVLIMLGKVILNLYVLRVKKQTLRKSFLSCFCISLAFFDLVLLVTMAFISYFQNFMLWGIRFTEYHICLLAQITALTYGILHYPVFLVAGLDYYITITQTSKSPNRCWTLLYTFAVIFTWILVLYYVLSGSFMGLDAKNHISASPCPLYISSQSSWLSLGMLFIICLVLVFCWSDIVHMVLSITLISFERETVFFFPYVSECSPKDHTKHLLTRLLICFMGTWAPFVFLQILIVLLGAQIPAYIEMNVPWLYFVNSFLIAVTCWIRRQHIELKEESWDVDPFVSWKFCFVPFNCQDVKETQKPVTEIVVY</sequence>
<feature type="transmembrane region" description="Helical" evidence="5">
    <location>
        <begin position="142"/>
        <end position="163"/>
    </location>
</feature>
<feature type="transmembrane region" description="Helical" evidence="5">
    <location>
        <begin position="250"/>
        <end position="271"/>
    </location>
</feature>
<accession>G1KRM9</accession>